<dbReference type="EMBL" id="CP012621">
    <property type="protein sequence ID" value="ATG73031.1"/>
    <property type="molecule type" value="Genomic_DNA"/>
</dbReference>
<dbReference type="KEGG" id="zdf:AN401_03470"/>
<protein>
    <submittedName>
        <fullName evidence="1">FxsA protein</fullName>
    </submittedName>
</protein>
<sequence>MLGLTRNNAQTARAEVTVGKVFLLLVGAILLEIFVFIEVGSAIGAWSTLALIVLTAVVGISLVRIQGIQTLMEAQHKINRGEPPAREMVSGMMLALSGVLLLLPGFVSDLAGLLLLLPPVRVALAERFLSRAHVRGHKGHTFSAEYYYHSEVRRPEERLRDHSPGSTFDGEYERKDDNK</sequence>
<organism evidence="1 2">
    <name type="scientific">Zobellella denitrificans</name>
    <dbReference type="NCBI Taxonomy" id="347534"/>
    <lineage>
        <taxon>Bacteria</taxon>
        <taxon>Pseudomonadati</taxon>
        <taxon>Pseudomonadota</taxon>
        <taxon>Gammaproteobacteria</taxon>
        <taxon>Aeromonadales</taxon>
        <taxon>Aeromonadaceae</taxon>
        <taxon>Zobellella</taxon>
    </lineage>
</organism>
<evidence type="ECO:0000313" key="2">
    <source>
        <dbReference type="Proteomes" id="UP000217763"/>
    </source>
</evidence>
<dbReference type="InterPro" id="IPR007313">
    <property type="entry name" value="FxsA"/>
</dbReference>
<name>A0A231MZM3_9GAMM</name>
<dbReference type="PANTHER" id="PTHR35335:SF1">
    <property type="entry name" value="UPF0716 PROTEIN FXSA"/>
    <property type="match status" value="1"/>
</dbReference>
<accession>A0A231MZM3</accession>
<dbReference type="NCBIfam" id="NF008528">
    <property type="entry name" value="PRK11463.1-2"/>
    <property type="match status" value="1"/>
</dbReference>
<proteinExistence type="predicted"/>
<gene>
    <name evidence="1" type="ORF">AN401_03470</name>
</gene>
<dbReference type="AlphaFoldDB" id="A0A231MZM3"/>
<evidence type="ECO:0000313" key="1">
    <source>
        <dbReference type="EMBL" id="ATG73031.1"/>
    </source>
</evidence>
<dbReference type="GO" id="GO:0016020">
    <property type="term" value="C:membrane"/>
    <property type="evidence" value="ECO:0007669"/>
    <property type="project" value="InterPro"/>
</dbReference>
<dbReference type="PANTHER" id="PTHR35335">
    <property type="entry name" value="UPF0716 PROTEIN FXSA"/>
    <property type="match status" value="1"/>
</dbReference>
<keyword evidence="2" id="KW-1185">Reference proteome</keyword>
<dbReference type="Pfam" id="PF04186">
    <property type="entry name" value="FxsA"/>
    <property type="match status" value="1"/>
</dbReference>
<dbReference type="Proteomes" id="UP000217763">
    <property type="component" value="Chromosome"/>
</dbReference>
<reference evidence="2" key="1">
    <citation type="submission" date="2015-09" db="EMBL/GenBank/DDBJ databases">
        <authorList>
            <person name="Shao Z."/>
            <person name="Wang L."/>
        </authorList>
    </citation>
    <scope>NUCLEOTIDE SEQUENCE [LARGE SCALE GENOMIC DNA]</scope>
    <source>
        <strain evidence="2">F13-1</strain>
    </source>
</reference>
<dbReference type="OrthoDB" id="9792788at2"/>